<evidence type="ECO:0000313" key="8">
    <source>
        <dbReference type="Proteomes" id="UP001597459"/>
    </source>
</evidence>
<dbReference type="InterPro" id="IPR003819">
    <property type="entry name" value="TauD/TfdA-like"/>
</dbReference>
<dbReference type="Pfam" id="PF02668">
    <property type="entry name" value="TauD"/>
    <property type="match status" value="1"/>
</dbReference>
<dbReference type="PANTHER" id="PTHR43779:SF3">
    <property type="entry name" value="(3R)-3-[(CARBOXYMETHYL)AMINO]FATTY ACID OXYGENASE_DECARBOXYLASE"/>
    <property type="match status" value="1"/>
</dbReference>
<keyword evidence="3 7" id="KW-0223">Dioxygenase</keyword>
<gene>
    <name evidence="7" type="ORF">ACFSTE_18225</name>
</gene>
<comment type="similarity">
    <text evidence="1">Belongs to the TfdA dioxygenase family.</text>
</comment>
<dbReference type="GO" id="GO:0051213">
    <property type="term" value="F:dioxygenase activity"/>
    <property type="evidence" value="ECO:0007669"/>
    <property type="project" value="UniProtKB-KW"/>
</dbReference>
<evidence type="ECO:0000259" key="6">
    <source>
        <dbReference type="Pfam" id="PF02668"/>
    </source>
</evidence>
<comment type="caution">
    <text evidence="7">The sequence shown here is derived from an EMBL/GenBank/DDBJ whole genome shotgun (WGS) entry which is preliminary data.</text>
</comment>
<accession>A0ABW5NBF2</accession>
<evidence type="ECO:0000256" key="4">
    <source>
        <dbReference type="ARBA" id="ARBA00023002"/>
    </source>
</evidence>
<evidence type="ECO:0000256" key="1">
    <source>
        <dbReference type="ARBA" id="ARBA00005896"/>
    </source>
</evidence>
<evidence type="ECO:0000256" key="2">
    <source>
        <dbReference type="ARBA" id="ARBA00022723"/>
    </source>
</evidence>
<sequence>MDLKPLAIGSAVYTDLNLTDDSLIDKLKDALYKNRIIVIKNQELSEEDFCNLAYKLGEPIPYIQENYNHPDHELIFVSSNVKQGKTQKIGVPRTGGYWHSDTAFEPDPKAITMLMPKILPVSIPRTTRFIDMSQVYNKLPKHLLDEIENAEFMHSGRYRYKVRPDDVGLDVTEILEMIDYIQEPVAHPAVLTHPYTGEKTIYGTRGFTIGIKDRGMDDSARILQEIFDFAETEEFIKEVRWEKGDVIIWDNRFLAHSSGRKKAPTENIHQEVTKEEETMMYRITLKDGYPLSEEHSKIKEEETQAV</sequence>
<proteinExistence type="inferred from homology"/>
<dbReference type="RefSeq" id="WP_176030234.1">
    <property type="nucleotide sequence ID" value="NZ_JBHSJV010000001.1"/>
</dbReference>
<feature type="domain" description="TauD/TfdA-like" evidence="6">
    <location>
        <begin position="11"/>
        <end position="257"/>
    </location>
</feature>
<reference evidence="8" key="1">
    <citation type="journal article" date="2019" name="Int. J. Syst. Evol. Microbiol.">
        <title>The Global Catalogue of Microorganisms (GCM) 10K type strain sequencing project: providing services to taxonomists for standard genome sequencing and annotation.</title>
        <authorList>
            <consortium name="The Broad Institute Genomics Platform"/>
            <consortium name="The Broad Institute Genome Sequencing Center for Infectious Disease"/>
            <person name="Wu L."/>
            <person name="Ma J."/>
        </authorList>
    </citation>
    <scope>NUCLEOTIDE SEQUENCE [LARGE SCALE GENOMIC DNA]</scope>
    <source>
        <strain evidence="8">KCTC 42423</strain>
    </source>
</reference>
<evidence type="ECO:0000256" key="3">
    <source>
        <dbReference type="ARBA" id="ARBA00022964"/>
    </source>
</evidence>
<evidence type="ECO:0000313" key="7">
    <source>
        <dbReference type="EMBL" id="MFD2592780.1"/>
    </source>
</evidence>
<dbReference type="EMBL" id="JBHULX010000039">
    <property type="protein sequence ID" value="MFD2592780.1"/>
    <property type="molecule type" value="Genomic_DNA"/>
</dbReference>
<keyword evidence="5" id="KW-0408">Iron</keyword>
<dbReference type="Gene3D" id="3.60.130.10">
    <property type="entry name" value="Clavaminate synthase-like"/>
    <property type="match status" value="1"/>
</dbReference>
<keyword evidence="8" id="KW-1185">Reference proteome</keyword>
<name>A0ABW5NBF2_9FLAO</name>
<protein>
    <submittedName>
        <fullName evidence="7">TauD/TfdA dioxygenase family protein</fullName>
    </submittedName>
</protein>
<keyword evidence="4" id="KW-0560">Oxidoreductase</keyword>
<keyword evidence="2" id="KW-0479">Metal-binding</keyword>
<organism evidence="7 8">
    <name type="scientific">Aquimarina hainanensis</name>
    <dbReference type="NCBI Taxonomy" id="1578017"/>
    <lineage>
        <taxon>Bacteria</taxon>
        <taxon>Pseudomonadati</taxon>
        <taxon>Bacteroidota</taxon>
        <taxon>Flavobacteriia</taxon>
        <taxon>Flavobacteriales</taxon>
        <taxon>Flavobacteriaceae</taxon>
        <taxon>Aquimarina</taxon>
    </lineage>
</organism>
<dbReference type="InterPro" id="IPR042098">
    <property type="entry name" value="TauD-like_sf"/>
</dbReference>
<dbReference type="Proteomes" id="UP001597459">
    <property type="component" value="Unassembled WGS sequence"/>
</dbReference>
<dbReference type="SUPFAM" id="SSF51197">
    <property type="entry name" value="Clavaminate synthase-like"/>
    <property type="match status" value="1"/>
</dbReference>
<evidence type="ECO:0000256" key="5">
    <source>
        <dbReference type="ARBA" id="ARBA00023004"/>
    </source>
</evidence>
<dbReference type="PANTHER" id="PTHR43779">
    <property type="entry name" value="DIOXYGENASE RV0097-RELATED"/>
    <property type="match status" value="1"/>
</dbReference>
<dbReference type="InterPro" id="IPR051178">
    <property type="entry name" value="TfdA_dioxygenase"/>
</dbReference>